<dbReference type="SUPFAM" id="SSF55874">
    <property type="entry name" value="ATPase domain of HSP90 chaperone/DNA topoisomerase II/histidine kinase"/>
    <property type="match status" value="1"/>
</dbReference>
<dbReference type="CDD" id="cd16934">
    <property type="entry name" value="HATPase_RsbT-like"/>
    <property type="match status" value="1"/>
</dbReference>
<name>A0A5B9E3S6_9BACT</name>
<dbReference type="Proteomes" id="UP000321820">
    <property type="component" value="Chromosome"/>
</dbReference>
<dbReference type="InterPro" id="IPR039248">
    <property type="entry name" value="Ptase_RsbX"/>
</dbReference>
<dbReference type="Pfam" id="PF13581">
    <property type="entry name" value="HATPase_c_2"/>
    <property type="match status" value="1"/>
</dbReference>
<dbReference type="InterPro" id="IPR003594">
    <property type="entry name" value="HATPase_dom"/>
</dbReference>
<dbReference type="Pfam" id="PF07228">
    <property type="entry name" value="SpoIIE"/>
    <property type="match status" value="1"/>
</dbReference>
<dbReference type="KEGG" id="talb:FTW19_02165"/>
<dbReference type="InterPro" id="IPR001932">
    <property type="entry name" value="PPM-type_phosphatase-like_dom"/>
</dbReference>
<gene>
    <name evidence="2" type="ORF">FTW19_02165</name>
</gene>
<dbReference type="RefSeq" id="WP_147646108.1">
    <property type="nucleotide sequence ID" value="NZ_CP042806.1"/>
</dbReference>
<dbReference type="Gene3D" id="3.30.565.10">
    <property type="entry name" value="Histidine kinase-like ATPase, C-terminal domain"/>
    <property type="match status" value="1"/>
</dbReference>
<proteinExistence type="predicted"/>
<evidence type="ECO:0000259" key="1">
    <source>
        <dbReference type="PROSITE" id="PS51746"/>
    </source>
</evidence>
<organism evidence="2 3">
    <name type="scientific">Terriglobus albidus</name>
    <dbReference type="NCBI Taxonomy" id="1592106"/>
    <lineage>
        <taxon>Bacteria</taxon>
        <taxon>Pseudomonadati</taxon>
        <taxon>Acidobacteriota</taxon>
        <taxon>Terriglobia</taxon>
        <taxon>Terriglobales</taxon>
        <taxon>Acidobacteriaceae</taxon>
        <taxon>Terriglobus</taxon>
    </lineage>
</organism>
<dbReference type="InterPro" id="IPR036890">
    <property type="entry name" value="HATPase_C_sf"/>
</dbReference>
<dbReference type="SUPFAM" id="SSF81606">
    <property type="entry name" value="PP2C-like"/>
    <property type="match status" value="1"/>
</dbReference>
<dbReference type="Gene3D" id="3.60.40.10">
    <property type="entry name" value="PPM-type phosphatase domain"/>
    <property type="match status" value="1"/>
</dbReference>
<sequence>MSVSHQRIPILVNDQSYIGHARRQAAAIAESLAFSETAAGNLGIIVTEAGRNIALHAGSGEIVLAPWTMDGYAGVDVVALDRGPGIADIERALEDGFSTAGTAGTGLGAMRRLAQEFQVYSIPRAGTVVFARVFARQITDMTAVRGISRVGVMNLPMQGEVHCGDAWKVIRAGGRSLYMVADGLGHGKDAALASGRACEVLEQNPGLLPEDLLGEMHRALRKTRGAAVSIATLDGQRTLHYAGAGNISGVLHAGRSHQNLVSMNGTVGHTVNRVREFLYTWEGEATLILSSDGLSSRWALEQYPGLLGKHPALIAAVLYRDHCRGRDDVTVLVVRI</sequence>
<dbReference type="SMART" id="SM00331">
    <property type="entry name" value="PP2C_SIG"/>
    <property type="match status" value="1"/>
</dbReference>
<dbReference type="PANTHER" id="PTHR35801">
    <property type="entry name" value="PHOSPHOSERINE PHOSPHATASE RSBX"/>
    <property type="match status" value="1"/>
</dbReference>
<reference evidence="2 3" key="1">
    <citation type="submission" date="2019-08" db="EMBL/GenBank/DDBJ databases">
        <title>Complete genome sequence of Terriglobus albidus strain ORNL.</title>
        <authorList>
            <person name="Podar M."/>
        </authorList>
    </citation>
    <scope>NUCLEOTIDE SEQUENCE [LARGE SCALE GENOMIC DNA]</scope>
    <source>
        <strain evidence="2 3">ORNL</strain>
    </source>
</reference>
<feature type="domain" description="PPM-type phosphatase" evidence="1">
    <location>
        <begin position="149"/>
        <end position="336"/>
    </location>
</feature>
<keyword evidence="3" id="KW-1185">Reference proteome</keyword>
<protein>
    <submittedName>
        <fullName evidence="2">SpoIIE family protein phosphatase</fullName>
    </submittedName>
</protein>
<accession>A0A5B9E3S6</accession>
<evidence type="ECO:0000313" key="3">
    <source>
        <dbReference type="Proteomes" id="UP000321820"/>
    </source>
</evidence>
<dbReference type="PROSITE" id="PS51746">
    <property type="entry name" value="PPM_2"/>
    <property type="match status" value="1"/>
</dbReference>
<evidence type="ECO:0000313" key="2">
    <source>
        <dbReference type="EMBL" id="QEE26912.1"/>
    </source>
</evidence>
<dbReference type="PANTHER" id="PTHR35801:SF1">
    <property type="entry name" value="PHOSPHOSERINE PHOSPHATASE RSBX"/>
    <property type="match status" value="1"/>
</dbReference>
<dbReference type="OrthoDB" id="9797578at2"/>
<dbReference type="InterPro" id="IPR036457">
    <property type="entry name" value="PPM-type-like_dom_sf"/>
</dbReference>
<dbReference type="AlphaFoldDB" id="A0A5B9E3S6"/>
<dbReference type="EMBL" id="CP042806">
    <property type="protein sequence ID" value="QEE26912.1"/>
    <property type="molecule type" value="Genomic_DNA"/>
</dbReference>